<keyword evidence="1" id="KW-0812">Transmembrane</keyword>
<evidence type="ECO:0000259" key="2">
    <source>
        <dbReference type="Pfam" id="PF07811"/>
    </source>
</evidence>
<protein>
    <submittedName>
        <fullName evidence="3">Pilus assembly protein</fullName>
    </submittedName>
</protein>
<dbReference type="InterPro" id="IPR012495">
    <property type="entry name" value="TadE-like_dom"/>
</dbReference>
<name>A0A926QK98_9BACL</name>
<organism evidence="3 4">
    <name type="scientific">Paenibacillus sedimenti</name>
    <dbReference type="NCBI Taxonomy" id="2770274"/>
    <lineage>
        <taxon>Bacteria</taxon>
        <taxon>Bacillati</taxon>
        <taxon>Bacillota</taxon>
        <taxon>Bacilli</taxon>
        <taxon>Bacillales</taxon>
        <taxon>Paenibacillaceae</taxon>
        <taxon>Paenibacillus</taxon>
    </lineage>
</organism>
<feature type="domain" description="TadE-like" evidence="2">
    <location>
        <begin position="7"/>
        <end position="49"/>
    </location>
</feature>
<proteinExistence type="predicted"/>
<dbReference type="EMBL" id="JACVVD010000007">
    <property type="protein sequence ID" value="MBD0382375.1"/>
    <property type="molecule type" value="Genomic_DNA"/>
</dbReference>
<keyword evidence="1" id="KW-0472">Membrane</keyword>
<feature type="transmembrane region" description="Helical" evidence="1">
    <location>
        <begin position="13"/>
        <end position="31"/>
    </location>
</feature>
<dbReference type="Proteomes" id="UP000650466">
    <property type="component" value="Unassembled WGS sequence"/>
</dbReference>
<evidence type="ECO:0000256" key="1">
    <source>
        <dbReference type="SAM" id="Phobius"/>
    </source>
</evidence>
<evidence type="ECO:0000313" key="4">
    <source>
        <dbReference type="Proteomes" id="UP000650466"/>
    </source>
</evidence>
<comment type="caution">
    <text evidence="3">The sequence shown here is derived from an EMBL/GenBank/DDBJ whole genome shotgun (WGS) entry which is preliminary data.</text>
</comment>
<evidence type="ECO:0000313" key="3">
    <source>
        <dbReference type="EMBL" id="MBD0382375.1"/>
    </source>
</evidence>
<reference evidence="3" key="1">
    <citation type="submission" date="2020-09" db="EMBL/GenBank/DDBJ databases">
        <title>Draft Genome Sequence of Paenibacillus sp. WST5.</title>
        <authorList>
            <person name="Bao Z."/>
        </authorList>
    </citation>
    <scope>NUCLEOTIDE SEQUENCE</scope>
    <source>
        <strain evidence="3">WST5</strain>
    </source>
</reference>
<sequence length="126" mass="13854">MIKDERGQSLTEFAVILPIFLLLVCGIFDFGRIMYAYMNMNNAAQETVRLGGLGKKDADMAAFAANYVHLGDPNKLKVTISPNDTARQPGDYVTVKLEYPLTFMTPVISKLLPAPTVKAASTIRVE</sequence>
<accession>A0A926QK98</accession>
<gene>
    <name evidence="3" type="ORF">ICC18_19850</name>
</gene>
<dbReference type="AlphaFoldDB" id="A0A926QK98"/>
<dbReference type="Pfam" id="PF07811">
    <property type="entry name" value="TadE"/>
    <property type="match status" value="1"/>
</dbReference>
<dbReference type="RefSeq" id="WP_188176166.1">
    <property type="nucleotide sequence ID" value="NZ_JACVVD010000007.1"/>
</dbReference>
<keyword evidence="4" id="KW-1185">Reference proteome</keyword>
<keyword evidence="1" id="KW-1133">Transmembrane helix</keyword>